<feature type="transmembrane region" description="Helical" evidence="2">
    <location>
        <begin position="12"/>
        <end position="37"/>
    </location>
</feature>
<protein>
    <submittedName>
        <fullName evidence="3">DUF2637 domain-containing protein</fullName>
    </submittedName>
</protein>
<dbReference type="InterPro" id="IPR021235">
    <property type="entry name" value="DUF2637"/>
</dbReference>
<evidence type="ECO:0000256" key="1">
    <source>
        <dbReference type="SAM" id="MobiDB-lite"/>
    </source>
</evidence>
<gene>
    <name evidence="3" type="ORF">KVH32_00150</name>
</gene>
<reference evidence="3 4" key="1">
    <citation type="submission" date="2021-06" db="EMBL/GenBank/DDBJ databases">
        <title>Ecological speciation of a Streptomyces species isolated from different habitats and geographic origins.</title>
        <authorList>
            <person name="Wang J."/>
        </authorList>
    </citation>
    <scope>NUCLEOTIDE SEQUENCE [LARGE SCALE GENOMIC DNA]</scope>
    <source>
        <strain evidence="3 4">FXJ8.012</strain>
    </source>
</reference>
<organism evidence="3 4">
    <name type="scientific">Streptomyces olivaceus</name>
    <dbReference type="NCBI Taxonomy" id="47716"/>
    <lineage>
        <taxon>Bacteria</taxon>
        <taxon>Bacillati</taxon>
        <taxon>Actinomycetota</taxon>
        <taxon>Actinomycetes</taxon>
        <taxon>Kitasatosporales</taxon>
        <taxon>Streptomycetaceae</taxon>
        <taxon>Streptomyces</taxon>
    </lineage>
</organism>
<keyword evidence="2" id="KW-0472">Membrane</keyword>
<keyword evidence="2" id="KW-0812">Transmembrane</keyword>
<dbReference type="PANTHER" id="PTHR23242">
    <property type="entry name" value="TRANSCRIPTION FACTOR HOXA13"/>
    <property type="match status" value="1"/>
</dbReference>
<name>A0ABS7VV56_STROV</name>
<dbReference type="PANTHER" id="PTHR23242:SF9">
    <property type="entry name" value="TRANSCRIPTION FACTOR HOXA13"/>
    <property type="match status" value="1"/>
</dbReference>
<dbReference type="Pfam" id="PF10935">
    <property type="entry name" value="DUF2637"/>
    <property type="match status" value="1"/>
</dbReference>
<keyword evidence="4" id="KW-1185">Reference proteome</keyword>
<feature type="region of interest" description="Disordered" evidence="1">
    <location>
        <begin position="231"/>
        <end position="377"/>
    </location>
</feature>
<proteinExistence type="predicted"/>
<evidence type="ECO:0000313" key="3">
    <source>
        <dbReference type="EMBL" id="MBZ6149581.1"/>
    </source>
</evidence>
<comment type="caution">
    <text evidence="3">The sequence shown here is derived from an EMBL/GenBank/DDBJ whole genome shotgun (WGS) entry which is preliminary data.</text>
</comment>
<feature type="transmembrane region" description="Helical" evidence="2">
    <location>
        <begin position="49"/>
        <end position="73"/>
    </location>
</feature>
<dbReference type="EMBL" id="JAHSTP010000001">
    <property type="protein sequence ID" value="MBZ6149581.1"/>
    <property type="molecule type" value="Genomic_DNA"/>
</dbReference>
<accession>A0ABS7VV56</accession>
<keyword evidence="2" id="KW-1133">Transmembrane helix</keyword>
<dbReference type="RefSeq" id="WP_037761240.1">
    <property type="nucleotide sequence ID" value="NZ_BNEG01000003.1"/>
</dbReference>
<feature type="compositionally biased region" description="Basic and acidic residues" evidence="1">
    <location>
        <begin position="266"/>
        <end position="275"/>
    </location>
</feature>
<evidence type="ECO:0000256" key="2">
    <source>
        <dbReference type="SAM" id="Phobius"/>
    </source>
</evidence>
<sequence>MAAPLELTRTHRVLIGMVVFGAVIIAGIGFAGSYAAVRELALKKGFGNFSYVFPIGIDAGICVLLALDLLLTWIRIPFPLLRQTAWLLTAATIAFNGAAAWPDPLGVGMHGVIPILFVVSVEAARHAIGRIADITADKHMEGVRLTRWMLSPVPTFLLWRRMKLWELRSYEQVIKLEQERLVYQARLRSRFGRAWRRKAPVESLMPLRLARYGVPLAETAPSGLAAAGIEPALLPPAPRPEPADQQASPVPEQRPELTGGGGPEAGPREVQEPQETRPGPEWNEPGPDQNLWLHARDPQSVEYHGGYDPTYDPDQYALWEAEQRRAEQYRQQFEEEPPVQEPSREETGSFPIPVSAHRTRELGEGGGAAEPEGPSEDDYYQVFKQSLNNGSGYPTPREFSYDVEATYSVSVPDAEAKRMVLRFQERHAAEMEDEHIA</sequence>
<evidence type="ECO:0000313" key="4">
    <source>
        <dbReference type="Proteomes" id="UP000758701"/>
    </source>
</evidence>
<dbReference type="Proteomes" id="UP000758701">
    <property type="component" value="Unassembled WGS sequence"/>
</dbReference>